<accession>A0A9P6DX34</accession>
<dbReference type="Proteomes" id="UP000886523">
    <property type="component" value="Unassembled WGS sequence"/>
</dbReference>
<reference evidence="2" key="1">
    <citation type="journal article" date="2020" name="Nat. Commun.">
        <title>Large-scale genome sequencing of mycorrhizal fungi provides insights into the early evolution of symbiotic traits.</title>
        <authorList>
            <person name="Miyauchi S."/>
            <person name="Kiss E."/>
            <person name="Kuo A."/>
            <person name="Drula E."/>
            <person name="Kohler A."/>
            <person name="Sanchez-Garcia M."/>
            <person name="Morin E."/>
            <person name="Andreopoulos B."/>
            <person name="Barry K.W."/>
            <person name="Bonito G."/>
            <person name="Buee M."/>
            <person name="Carver A."/>
            <person name="Chen C."/>
            <person name="Cichocki N."/>
            <person name="Clum A."/>
            <person name="Culley D."/>
            <person name="Crous P.W."/>
            <person name="Fauchery L."/>
            <person name="Girlanda M."/>
            <person name="Hayes R.D."/>
            <person name="Keri Z."/>
            <person name="LaButti K."/>
            <person name="Lipzen A."/>
            <person name="Lombard V."/>
            <person name="Magnuson J."/>
            <person name="Maillard F."/>
            <person name="Murat C."/>
            <person name="Nolan M."/>
            <person name="Ohm R.A."/>
            <person name="Pangilinan J."/>
            <person name="Pereira M.F."/>
            <person name="Perotto S."/>
            <person name="Peter M."/>
            <person name="Pfister S."/>
            <person name="Riley R."/>
            <person name="Sitrit Y."/>
            <person name="Stielow J.B."/>
            <person name="Szollosi G."/>
            <person name="Zifcakova L."/>
            <person name="Stursova M."/>
            <person name="Spatafora J.W."/>
            <person name="Tedersoo L."/>
            <person name="Vaario L.M."/>
            <person name="Yamada A."/>
            <person name="Yan M."/>
            <person name="Wang P."/>
            <person name="Xu J."/>
            <person name="Bruns T."/>
            <person name="Baldrian P."/>
            <person name="Vilgalys R."/>
            <person name="Dunand C."/>
            <person name="Henrissat B."/>
            <person name="Grigoriev I.V."/>
            <person name="Hibbett D."/>
            <person name="Nagy L.G."/>
            <person name="Martin F.M."/>
        </authorList>
    </citation>
    <scope>NUCLEOTIDE SEQUENCE</scope>
    <source>
        <strain evidence="2">UP504</strain>
    </source>
</reference>
<gene>
    <name evidence="2" type="ORF">BS47DRAFT_1392641</name>
</gene>
<dbReference type="AlphaFoldDB" id="A0A9P6DX34"/>
<proteinExistence type="predicted"/>
<comment type="caution">
    <text evidence="2">The sequence shown here is derived from an EMBL/GenBank/DDBJ whole genome shotgun (WGS) entry which is preliminary data.</text>
</comment>
<organism evidence="2 3">
    <name type="scientific">Hydnum rufescens UP504</name>
    <dbReference type="NCBI Taxonomy" id="1448309"/>
    <lineage>
        <taxon>Eukaryota</taxon>
        <taxon>Fungi</taxon>
        <taxon>Dikarya</taxon>
        <taxon>Basidiomycota</taxon>
        <taxon>Agaricomycotina</taxon>
        <taxon>Agaricomycetes</taxon>
        <taxon>Cantharellales</taxon>
        <taxon>Hydnaceae</taxon>
        <taxon>Hydnum</taxon>
    </lineage>
</organism>
<sequence length="223" mass="25057">MLQINLVRRDLARFSTSLYVVWTQVPSCFLYPGRWGWSEFEACSNEITIMEGPGRQRKFPPSLEARAHLGFIPPTVAAVHEILVSWYTVSTSGLSPAEPSQPQSKWFNDRLLHMPFASYEQPWRLSLAPRIRLIKILHILFPPVFAEANWNGDRRLADSRIQGYIGIAFLIVPQRLLKDSWRPGTPPPGFSSASDNRTDDPGGSGPSVVNSIVKDLVLIITGF</sequence>
<protein>
    <submittedName>
        <fullName evidence="2">Uncharacterized protein</fullName>
    </submittedName>
</protein>
<feature type="region of interest" description="Disordered" evidence="1">
    <location>
        <begin position="183"/>
        <end position="207"/>
    </location>
</feature>
<name>A0A9P6DX34_9AGAM</name>
<evidence type="ECO:0000313" key="3">
    <source>
        <dbReference type="Proteomes" id="UP000886523"/>
    </source>
</evidence>
<evidence type="ECO:0000313" key="2">
    <source>
        <dbReference type="EMBL" id="KAF9514208.1"/>
    </source>
</evidence>
<keyword evidence="3" id="KW-1185">Reference proteome</keyword>
<evidence type="ECO:0000256" key="1">
    <source>
        <dbReference type="SAM" id="MobiDB-lite"/>
    </source>
</evidence>
<dbReference type="EMBL" id="MU128963">
    <property type="protein sequence ID" value="KAF9514208.1"/>
    <property type="molecule type" value="Genomic_DNA"/>
</dbReference>